<dbReference type="Proteomes" id="UP000075531">
    <property type="component" value="Unassembled WGS sequence"/>
</dbReference>
<keyword evidence="4 6" id="KW-1133">Transmembrane helix</keyword>
<proteinExistence type="inferred from homology"/>
<dbReference type="STRING" id="1121338.CLTEP_14060"/>
<dbReference type="GO" id="GO:0033573">
    <property type="term" value="C:high-affinity iron permease complex"/>
    <property type="evidence" value="ECO:0007669"/>
    <property type="project" value="InterPro"/>
</dbReference>
<dbReference type="PANTHER" id="PTHR31632">
    <property type="entry name" value="IRON TRANSPORTER FTH1"/>
    <property type="match status" value="1"/>
</dbReference>
<evidence type="ECO:0000256" key="6">
    <source>
        <dbReference type="SAM" id="Phobius"/>
    </source>
</evidence>
<organism evidence="7 8">
    <name type="scientific">Clostridium tepidiprofundi DSM 19306</name>
    <dbReference type="NCBI Taxonomy" id="1121338"/>
    <lineage>
        <taxon>Bacteria</taxon>
        <taxon>Bacillati</taxon>
        <taxon>Bacillota</taxon>
        <taxon>Clostridia</taxon>
        <taxon>Eubacteriales</taxon>
        <taxon>Clostridiaceae</taxon>
        <taxon>Clostridium</taxon>
    </lineage>
</organism>
<feature type="transmembrane region" description="Helical" evidence="6">
    <location>
        <begin position="175"/>
        <end position="198"/>
    </location>
</feature>
<dbReference type="InterPro" id="IPR004923">
    <property type="entry name" value="FTR1/Fip1/EfeU"/>
</dbReference>
<evidence type="ECO:0000313" key="7">
    <source>
        <dbReference type="EMBL" id="KYH34686.1"/>
    </source>
</evidence>
<feature type="transmembrane region" description="Helical" evidence="6">
    <location>
        <begin position="140"/>
        <end position="163"/>
    </location>
</feature>
<dbReference type="RefSeq" id="WP_066824534.1">
    <property type="nucleotide sequence ID" value="NZ_LTBA01000012.1"/>
</dbReference>
<feature type="transmembrane region" description="Helical" evidence="6">
    <location>
        <begin position="69"/>
        <end position="90"/>
    </location>
</feature>
<feature type="transmembrane region" description="Helical" evidence="6">
    <location>
        <begin position="204"/>
        <end position="222"/>
    </location>
</feature>
<evidence type="ECO:0000256" key="5">
    <source>
        <dbReference type="ARBA" id="ARBA00023136"/>
    </source>
</evidence>
<comment type="similarity">
    <text evidence="2">Belongs to the oxidase-dependent Fe transporter (OFeT) (TC 9.A.10.1) family.</text>
</comment>
<protein>
    <submittedName>
        <fullName evidence="7">Ferrous iron permease EfeU</fullName>
    </submittedName>
</protein>
<dbReference type="EMBL" id="LTBA01000012">
    <property type="protein sequence ID" value="KYH34686.1"/>
    <property type="molecule type" value="Genomic_DNA"/>
</dbReference>
<feature type="transmembrane region" description="Helical" evidence="6">
    <location>
        <begin position="37"/>
        <end position="57"/>
    </location>
</feature>
<dbReference type="OrthoDB" id="9792533at2"/>
<evidence type="ECO:0000256" key="3">
    <source>
        <dbReference type="ARBA" id="ARBA00022692"/>
    </source>
</evidence>
<dbReference type="Pfam" id="PF03239">
    <property type="entry name" value="FTR1"/>
    <property type="match status" value="1"/>
</dbReference>
<name>A0A151B470_9CLOT</name>
<dbReference type="PANTHER" id="PTHR31632:SF2">
    <property type="entry name" value="PLASMA MEMBRANE IRON PERMEASE"/>
    <property type="match status" value="1"/>
</dbReference>
<evidence type="ECO:0000256" key="2">
    <source>
        <dbReference type="ARBA" id="ARBA00008333"/>
    </source>
</evidence>
<comment type="subcellular location">
    <subcellularLocation>
        <location evidence="1">Membrane</location>
        <topology evidence="1">Multi-pass membrane protein</topology>
    </subcellularLocation>
</comment>
<evidence type="ECO:0000313" key="8">
    <source>
        <dbReference type="Proteomes" id="UP000075531"/>
    </source>
</evidence>
<comment type="caution">
    <text evidence="7">The sequence shown here is derived from an EMBL/GenBank/DDBJ whole genome shotgun (WGS) entry which is preliminary data.</text>
</comment>
<feature type="transmembrane region" description="Helical" evidence="6">
    <location>
        <begin position="111"/>
        <end position="134"/>
    </location>
</feature>
<gene>
    <name evidence="7" type="primary">efeU</name>
    <name evidence="7" type="ORF">CLTEP_14060</name>
</gene>
<sequence>MLTPIIITFRECLEMLLIIIPLIVYLHKIYRTDLSKYIYAGSIIGIIASLISGKLLIGQVNNLEGYAEQIFLGAMMIFLAGLILYSIIWVGKQSKNFSLDINQKYNVKLTAFSLLLLSFVTIFRESLEIIMFLLPYAAEFNITIVIGIFIGILASLVLAFILFKTTIKLNITILFSILNLLLILIGGHLFGEGLYSIFPQFGESMSTAGQLIYSLPLLFIFIKRQLRKYLKK</sequence>
<accession>A0A151B470</accession>
<dbReference type="AlphaFoldDB" id="A0A151B470"/>
<keyword evidence="3 6" id="KW-0812">Transmembrane</keyword>
<dbReference type="PATRIC" id="fig|1121338.3.peg.1440"/>
<evidence type="ECO:0000256" key="1">
    <source>
        <dbReference type="ARBA" id="ARBA00004141"/>
    </source>
</evidence>
<evidence type="ECO:0000256" key="4">
    <source>
        <dbReference type="ARBA" id="ARBA00022989"/>
    </source>
</evidence>
<keyword evidence="8" id="KW-1185">Reference proteome</keyword>
<feature type="transmembrane region" description="Helical" evidence="6">
    <location>
        <begin position="6"/>
        <end position="25"/>
    </location>
</feature>
<keyword evidence="5 6" id="KW-0472">Membrane</keyword>
<reference evidence="7 8" key="1">
    <citation type="submission" date="2016-02" db="EMBL/GenBank/DDBJ databases">
        <title>Genome sequence of Clostridium tepidiprofundi DSM 19306.</title>
        <authorList>
            <person name="Poehlein A."/>
            <person name="Daniel R."/>
        </authorList>
    </citation>
    <scope>NUCLEOTIDE SEQUENCE [LARGE SCALE GENOMIC DNA]</scope>
    <source>
        <strain evidence="7 8">DSM 19306</strain>
    </source>
</reference>
<dbReference type="GO" id="GO:0015093">
    <property type="term" value="F:ferrous iron transmembrane transporter activity"/>
    <property type="evidence" value="ECO:0007669"/>
    <property type="project" value="TreeGrafter"/>
</dbReference>